<dbReference type="Proteomes" id="UP001165186">
    <property type="component" value="Unassembled WGS sequence"/>
</dbReference>
<evidence type="ECO:0000313" key="1">
    <source>
        <dbReference type="EMBL" id="GME42277.1"/>
    </source>
</evidence>
<comment type="caution">
    <text evidence="1">The sequence shown here is derived from an EMBL/GenBank/DDBJ whole genome shotgun (WGS) entry which is preliminary data.</text>
</comment>
<gene>
    <name evidence="1" type="primary">g7735</name>
    <name evidence="1" type="ORF">NpPPO83_00007735</name>
</gene>
<dbReference type="EMBL" id="BSXG01000102">
    <property type="protein sequence ID" value="GME42277.1"/>
    <property type="molecule type" value="Genomic_DNA"/>
</dbReference>
<evidence type="ECO:0000313" key="2">
    <source>
        <dbReference type="Proteomes" id="UP001165186"/>
    </source>
</evidence>
<sequence>MVAKISLSLLLAGIASAADQNVISFAFPGDGYYTIVPTAGVSGSILNIENSRTTMVYQCAKEAETLDDYSSSIGVLCPMSTNLPQTVTFGDGFYGQSTKTDLETITVDLNLQCEVTATPASNGAAVATASPTCTMDFGDTDDAEDAVAVLECAGEDVIGTDTANINTASLVACFTSATATPTNIFTTTYDPSNVWYWTVTVTGTAEGVTVSPTSTGTAAQSTSTGTSGADGNAVSRLSVAGVVGLAAAVLAL</sequence>
<keyword evidence="2" id="KW-1185">Reference proteome</keyword>
<organism evidence="1 2">
    <name type="scientific">Neofusicoccum parvum</name>
    <dbReference type="NCBI Taxonomy" id="310453"/>
    <lineage>
        <taxon>Eukaryota</taxon>
        <taxon>Fungi</taxon>
        <taxon>Dikarya</taxon>
        <taxon>Ascomycota</taxon>
        <taxon>Pezizomycotina</taxon>
        <taxon>Dothideomycetes</taxon>
        <taxon>Dothideomycetes incertae sedis</taxon>
        <taxon>Botryosphaeriales</taxon>
        <taxon>Botryosphaeriaceae</taxon>
        <taxon>Neofusicoccum</taxon>
    </lineage>
</organism>
<accession>A0ACB5SI54</accession>
<protein>
    <submittedName>
        <fullName evidence="1">Uncharacterized protein</fullName>
    </submittedName>
</protein>
<name>A0ACB5SI54_9PEZI</name>
<proteinExistence type="predicted"/>
<reference evidence="1" key="1">
    <citation type="submission" date="2024-09" db="EMBL/GenBank/DDBJ databases">
        <title>Draft Genome Sequences of Neofusicoccum parvum.</title>
        <authorList>
            <person name="Ashida A."/>
            <person name="Camagna M."/>
            <person name="Tanaka A."/>
            <person name="Takemoto D."/>
        </authorList>
    </citation>
    <scope>NUCLEOTIDE SEQUENCE</scope>
    <source>
        <strain evidence="1">PPO83</strain>
    </source>
</reference>